<dbReference type="InterPro" id="IPR017523">
    <property type="entry name" value="Rv3268"/>
</dbReference>
<gene>
    <name evidence="1" type="ORF">SAMN04487820_109211</name>
</gene>
<evidence type="ECO:0000313" key="1">
    <source>
        <dbReference type="EMBL" id="SDK57992.1"/>
    </source>
</evidence>
<name>A0A1G9D236_ACTMZ</name>
<dbReference type="NCBIfam" id="TIGR03089">
    <property type="entry name" value="TIGR03089 family protein"/>
    <property type="match status" value="1"/>
</dbReference>
<dbReference type="EMBL" id="FNFM01000009">
    <property type="protein sequence ID" value="SDK57992.1"/>
    <property type="molecule type" value="Genomic_DNA"/>
</dbReference>
<accession>A0A1G9D236</accession>
<dbReference type="AlphaFoldDB" id="A0A1G9D236"/>
<reference evidence="2" key="1">
    <citation type="submission" date="2016-10" db="EMBL/GenBank/DDBJ databases">
        <authorList>
            <person name="Varghese N."/>
            <person name="Submissions S."/>
        </authorList>
    </citation>
    <scope>NUCLEOTIDE SEQUENCE [LARGE SCALE GENOMIC DNA]</scope>
    <source>
        <strain evidence="2">DSM 45460</strain>
    </source>
</reference>
<dbReference type="Proteomes" id="UP000199213">
    <property type="component" value="Unassembled WGS sequence"/>
</dbReference>
<dbReference type="SUPFAM" id="SSF56801">
    <property type="entry name" value="Acetyl-CoA synthetase-like"/>
    <property type="match status" value="1"/>
</dbReference>
<evidence type="ECO:0000313" key="2">
    <source>
        <dbReference type="Proteomes" id="UP000199213"/>
    </source>
</evidence>
<protein>
    <submittedName>
        <fullName evidence="1">TIGR03089 family protein</fullName>
    </submittedName>
</protein>
<proteinExistence type="predicted"/>
<organism evidence="1 2">
    <name type="scientific">Actinopolyspora mzabensis</name>
    <dbReference type="NCBI Taxonomy" id="995066"/>
    <lineage>
        <taxon>Bacteria</taxon>
        <taxon>Bacillati</taxon>
        <taxon>Actinomycetota</taxon>
        <taxon>Actinomycetes</taxon>
        <taxon>Actinopolysporales</taxon>
        <taxon>Actinopolysporaceae</taxon>
        <taxon>Actinopolyspora</taxon>
    </lineage>
</organism>
<dbReference type="RefSeq" id="WP_092629515.1">
    <property type="nucleotide sequence ID" value="NZ_FNFM01000009.1"/>
</dbReference>
<keyword evidence="2" id="KW-1185">Reference proteome</keyword>
<dbReference type="OrthoDB" id="3396763at2"/>
<sequence length="243" mass="25355">MSVTASLLSPLLTNGSARPLITHYDEAAGGRIELSRATVGNWAAKTANWLTEELDLEPGMSVAVRLPAHWQTAGILLGAWWCGARVTDSPAGSEAAFVPGQRVSEGSGAHTVVAVGLDALGGSVSGLDDKVLDYASEVRVRGDEFSPLLPVPGDTPALFDSTVDEVIESARRSAASSGIGEQDRVLSTLDWTLPEGAVDSLLAVLAARASLVQLTGLPEGGNTELLEKRRSDEKITVELGAED</sequence>